<feature type="region of interest" description="Disordered" evidence="10">
    <location>
        <begin position="130"/>
        <end position="151"/>
    </location>
</feature>
<evidence type="ECO:0000256" key="8">
    <source>
        <dbReference type="ARBA" id="ARBA00022989"/>
    </source>
</evidence>
<keyword evidence="9 11" id="KW-0472">Membrane</keyword>
<comment type="similarity">
    <text evidence="2">Belongs to the TonB family.</text>
</comment>
<evidence type="ECO:0000256" key="10">
    <source>
        <dbReference type="SAM" id="MobiDB-lite"/>
    </source>
</evidence>
<dbReference type="EMBL" id="MFSU01000063">
    <property type="protein sequence ID" value="OGI47164.1"/>
    <property type="molecule type" value="Genomic_DNA"/>
</dbReference>
<protein>
    <recommendedName>
        <fullName evidence="12">TonB C-terminal domain-containing protein</fullName>
    </recommendedName>
</protein>
<accession>A0A1F6TPV2</accession>
<dbReference type="GO" id="GO:0031992">
    <property type="term" value="F:energy transducer activity"/>
    <property type="evidence" value="ECO:0007669"/>
    <property type="project" value="TreeGrafter"/>
</dbReference>
<evidence type="ECO:0000256" key="3">
    <source>
        <dbReference type="ARBA" id="ARBA00022448"/>
    </source>
</evidence>
<dbReference type="InterPro" id="IPR051045">
    <property type="entry name" value="TonB-dependent_transducer"/>
</dbReference>
<keyword evidence="8 11" id="KW-1133">Transmembrane helix</keyword>
<dbReference type="PANTHER" id="PTHR33446">
    <property type="entry name" value="PROTEIN TONB-RELATED"/>
    <property type="match status" value="1"/>
</dbReference>
<organism evidence="13 14">
    <name type="scientific">Candidatus Muproteobacteria bacterium RBG_16_65_34</name>
    <dbReference type="NCBI Taxonomy" id="1817760"/>
    <lineage>
        <taxon>Bacteria</taxon>
        <taxon>Pseudomonadati</taxon>
        <taxon>Pseudomonadota</taxon>
        <taxon>Candidatus Muproteobacteria</taxon>
    </lineage>
</organism>
<dbReference type="AlphaFoldDB" id="A0A1F6TPV2"/>
<name>A0A1F6TPV2_9PROT</name>
<reference evidence="13 14" key="1">
    <citation type="journal article" date="2016" name="Nat. Commun.">
        <title>Thousands of microbial genomes shed light on interconnected biogeochemical processes in an aquifer system.</title>
        <authorList>
            <person name="Anantharaman K."/>
            <person name="Brown C.T."/>
            <person name="Hug L.A."/>
            <person name="Sharon I."/>
            <person name="Castelle C.J."/>
            <person name="Probst A.J."/>
            <person name="Thomas B.C."/>
            <person name="Singh A."/>
            <person name="Wilkins M.J."/>
            <person name="Karaoz U."/>
            <person name="Brodie E.L."/>
            <person name="Williams K.H."/>
            <person name="Hubbard S.S."/>
            <person name="Banfield J.F."/>
        </authorList>
    </citation>
    <scope>NUCLEOTIDE SEQUENCE [LARGE SCALE GENOMIC DNA]</scope>
</reference>
<dbReference type="Proteomes" id="UP000178885">
    <property type="component" value="Unassembled WGS sequence"/>
</dbReference>
<proteinExistence type="inferred from homology"/>
<dbReference type="PROSITE" id="PS52015">
    <property type="entry name" value="TONB_CTD"/>
    <property type="match status" value="1"/>
</dbReference>
<feature type="transmembrane region" description="Helical" evidence="11">
    <location>
        <begin position="16"/>
        <end position="38"/>
    </location>
</feature>
<dbReference type="GO" id="GO:0055085">
    <property type="term" value="P:transmembrane transport"/>
    <property type="evidence" value="ECO:0007669"/>
    <property type="project" value="InterPro"/>
</dbReference>
<evidence type="ECO:0000256" key="9">
    <source>
        <dbReference type="ARBA" id="ARBA00023136"/>
    </source>
</evidence>
<evidence type="ECO:0000256" key="11">
    <source>
        <dbReference type="SAM" id="Phobius"/>
    </source>
</evidence>
<evidence type="ECO:0000256" key="7">
    <source>
        <dbReference type="ARBA" id="ARBA00022927"/>
    </source>
</evidence>
<evidence type="ECO:0000256" key="6">
    <source>
        <dbReference type="ARBA" id="ARBA00022692"/>
    </source>
</evidence>
<keyword evidence="6 11" id="KW-0812">Transmembrane</keyword>
<evidence type="ECO:0000256" key="1">
    <source>
        <dbReference type="ARBA" id="ARBA00004383"/>
    </source>
</evidence>
<dbReference type="Gene3D" id="3.30.1150.10">
    <property type="match status" value="1"/>
</dbReference>
<feature type="domain" description="TonB C-terminal" evidence="12">
    <location>
        <begin position="195"/>
        <end position="292"/>
    </location>
</feature>
<dbReference type="NCBIfam" id="TIGR01352">
    <property type="entry name" value="tonB_Cterm"/>
    <property type="match status" value="1"/>
</dbReference>
<keyword evidence="7" id="KW-0653">Protein transport</keyword>
<evidence type="ECO:0000313" key="13">
    <source>
        <dbReference type="EMBL" id="OGI47164.1"/>
    </source>
</evidence>
<evidence type="ECO:0000256" key="5">
    <source>
        <dbReference type="ARBA" id="ARBA00022519"/>
    </source>
</evidence>
<dbReference type="SUPFAM" id="SSF74653">
    <property type="entry name" value="TolA/TonB C-terminal domain"/>
    <property type="match status" value="1"/>
</dbReference>
<dbReference type="GO" id="GO:0098797">
    <property type="term" value="C:plasma membrane protein complex"/>
    <property type="evidence" value="ECO:0007669"/>
    <property type="project" value="TreeGrafter"/>
</dbReference>
<comment type="caution">
    <text evidence="13">The sequence shown here is derived from an EMBL/GenBank/DDBJ whole genome shotgun (WGS) entry which is preliminary data.</text>
</comment>
<evidence type="ECO:0000313" key="14">
    <source>
        <dbReference type="Proteomes" id="UP000178885"/>
    </source>
</evidence>
<keyword evidence="5" id="KW-0997">Cell inner membrane</keyword>
<keyword evidence="4" id="KW-1003">Cell membrane</keyword>
<dbReference type="GO" id="GO:0015031">
    <property type="term" value="P:protein transport"/>
    <property type="evidence" value="ECO:0007669"/>
    <property type="project" value="UniProtKB-KW"/>
</dbReference>
<sequence length="292" mass="32776">MQPAAALDTLSSNDRFGLSLFGSVLVHIAVVLGLTFSWPKLRDLEGLPTLEITLVQTASDTAPKHPEFLAQANQDGGGDTDKPEIARNPLPVREIAEHNRELPVLHAAPQRPAATREATELMTQRAERKIRGQTAQPEKRDLQMQSPSLGLPEDTRAERARLNAEISRNWQELQQRPRRKYLNARTQEYKYAAYMDAWRAKIERIGNLNYPEEARRRQLAGNLVLDVALNIDGSVHSVSVQRSSGRKVLDDAAVHIVELAAPFAPFPPEIRAETDILHITRTWTFNETLSAY</sequence>
<evidence type="ECO:0000259" key="12">
    <source>
        <dbReference type="PROSITE" id="PS52015"/>
    </source>
</evidence>
<dbReference type="InterPro" id="IPR006260">
    <property type="entry name" value="TonB/TolA_C"/>
</dbReference>
<dbReference type="Pfam" id="PF03544">
    <property type="entry name" value="TonB_C"/>
    <property type="match status" value="1"/>
</dbReference>
<comment type="subcellular location">
    <subcellularLocation>
        <location evidence="1">Cell inner membrane</location>
        <topology evidence="1">Single-pass membrane protein</topology>
        <orientation evidence="1">Periplasmic side</orientation>
    </subcellularLocation>
</comment>
<dbReference type="InterPro" id="IPR037682">
    <property type="entry name" value="TonB_C"/>
</dbReference>
<dbReference type="STRING" id="1817760.A2151_07705"/>
<gene>
    <name evidence="13" type="ORF">A2151_07705</name>
</gene>
<evidence type="ECO:0000256" key="4">
    <source>
        <dbReference type="ARBA" id="ARBA00022475"/>
    </source>
</evidence>
<dbReference type="PANTHER" id="PTHR33446:SF11">
    <property type="entry name" value="TONB3"/>
    <property type="match status" value="1"/>
</dbReference>
<evidence type="ECO:0000256" key="2">
    <source>
        <dbReference type="ARBA" id="ARBA00006555"/>
    </source>
</evidence>
<keyword evidence="3" id="KW-0813">Transport</keyword>